<evidence type="ECO:0000313" key="9">
    <source>
        <dbReference type="Proteomes" id="UP000228593"/>
    </source>
</evidence>
<dbReference type="OrthoDB" id="5441488at2"/>
<feature type="domain" description="Methyl-accepting transducer" evidence="6">
    <location>
        <begin position="267"/>
        <end position="496"/>
    </location>
</feature>
<keyword evidence="9" id="KW-1185">Reference proteome</keyword>
<dbReference type="InterPro" id="IPR003660">
    <property type="entry name" value="HAMP_dom"/>
</dbReference>
<dbReference type="Gene3D" id="1.10.287.950">
    <property type="entry name" value="Methyl-accepting chemotaxis protein"/>
    <property type="match status" value="1"/>
</dbReference>
<protein>
    <recommendedName>
        <fullName evidence="10">Methyl-accepting chemotaxis protein</fullName>
    </recommendedName>
</protein>
<evidence type="ECO:0000313" key="8">
    <source>
        <dbReference type="EMBL" id="PIL38170.1"/>
    </source>
</evidence>
<dbReference type="GO" id="GO:0004888">
    <property type="term" value="F:transmembrane signaling receptor activity"/>
    <property type="evidence" value="ECO:0007669"/>
    <property type="project" value="InterPro"/>
</dbReference>
<evidence type="ECO:0008006" key="10">
    <source>
        <dbReference type="Google" id="ProtNLM"/>
    </source>
</evidence>
<dbReference type="PANTHER" id="PTHR43531:SF14">
    <property type="entry name" value="METHYL-ACCEPTING CHEMOTAXIS PROTEIN I-RELATED"/>
    <property type="match status" value="1"/>
</dbReference>
<dbReference type="Pfam" id="PF00672">
    <property type="entry name" value="HAMP"/>
    <property type="match status" value="1"/>
</dbReference>
<dbReference type="Proteomes" id="UP000228593">
    <property type="component" value="Unassembled WGS sequence"/>
</dbReference>
<keyword evidence="5" id="KW-0472">Membrane</keyword>
<dbReference type="InterPro" id="IPR051310">
    <property type="entry name" value="MCP_chemotaxis"/>
</dbReference>
<dbReference type="RefSeq" id="WP_099917602.1">
    <property type="nucleotide sequence ID" value="NZ_BMHS01000034.1"/>
</dbReference>
<dbReference type="FunFam" id="1.10.287.950:FF:000001">
    <property type="entry name" value="Methyl-accepting chemotaxis sensory transducer"/>
    <property type="match status" value="1"/>
</dbReference>
<feature type="transmembrane region" description="Helical" evidence="5">
    <location>
        <begin position="189"/>
        <end position="208"/>
    </location>
</feature>
<comment type="similarity">
    <text evidence="3">Belongs to the methyl-accepting chemotaxis (MCP) protein family.</text>
</comment>
<dbReference type="InterPro" id="IPR004089">
    <property type="entry name" value="MCPsignal_dom"/>
</dbReference>
<keyword evidence="4" id="KW-0807">Transducer</keyword>
<dbReference type="PANTHER" id="PTHR43531">
    <property type="entry name" value="PROTEIN ICFG"/>
    <property type="match status" value="1"/>
</dbReference>
<dbReference type="GO" id="GO:0005886">
    <property type="term" value="C:plasma membrane"/>
    <property type="evidence" value="ECO:0007669"/>
    <property type="project" value="TreeGrafter"/>
</dbReference>
<feature type="domain" description="HAMP" evidence="7">
    <location>
        <begin position="210"/>
        <end position="262"/>
    </location>
</feature>
<dbReference type="CDD" id="cd11386">
    <property type="entry name" value="MCP_signal"/>
    <property type="match status" value="1"/>
</dbReference>
<evidence type="ECO:0000259" key="7">
    <source>
        <dbReference type="PROSITE" id="PS50885"/>
    </source>
</evidence>
<dbReference type="SMART" id="SM00283">
    <property type="entry name" value="MA"/>
    <property type="match status" value="1"/>
</dbReference>
<dbReference type="Pfam" id="PF00015">
    <property type="entry name" value="MCPsignal"/>
    <property type="match status" value="1"/>
</dbReference>
<evidence type="ECO:0000259" key="6">
    <source>
        <dbReference type="PROSITE" id="PS50111"/>
    </source>
</evidence>
<evidence type="ECO:0000256" key="5">
    <source>
        <dbReference type="SAM" id="Phobius"/>
    </source>
</evidence>
<keyword evidence="2" id="KW-0488">Methylation</keyword>
<dbReference type="PRINTS" id="PR00260">
    <property type="entry name" value="CHEMTRNSDUCR"/>
</dbReference>
<dbReference type="PROSITE" id="PS50885">
    <property type="entry name" value="HAMP"/>
    <property type="match status" value="1"/>
</dbReference>
<dbReference type="Gene3D" id="6.10.340.10">
    <property type="match status" value="1"/>
</dbReference>
<dbReference type="PROSITE" id="PS50111">
    <property type="entry name" value="CHEMOTAXIS_TRANSDUC_2"/>
    <property type="match status" value="1"/>
</dbReference>
<dbReference type="SUPFAM" id="SSF58104">
    <property type="entry name" value="Methyl-accepting chemotaxis protein (MCP) signaling domain"/>
    <property type="match status" value="1"/>
</dbReference>
<dbReference type="InterPro" id="IPR024478">
    <property type="entry name" value="HlyB_4HB_MCP"/>
</dbReference>
<dbReference type="AlphaFoldDB" id="A0A2G8SWL1"/>
<dbReference type="GO" id="GO:0006935">
    <property type="term" value="P:chemotaxis"/>
    <property type="evidence" value="ECO:0007669"/>
    <property type="project" value="InterPro"/>
</dbReference>
<evidence type="ECO:0000256" key="4">
    <source>
        <dbReference type="PROSITE-ProRule" id="PRU00284"/>
    </source>
</evidence>
<accession>A0A2G8SWL1</accession>
<keyword evidence="5" id="KW-0812">Transmembrane</keyword>
<keyword evidence="5" id="KW-1133">Transmembrane helix</keyword>
<proteinExistence type="inferred from homology"/>
<evidence type="ECO:0000256" key="2">
    <source>
        <dbReference type="ARBA" id="ARBA00022481"/>
    </source>
</evidence>
<gene>
    <name evidence="8" type="ORF">CR103_19500</name>
</gene>
<dbReference type="Pfam" id="PF12729">
    <property type="entry name" value="4HB_MCP_1"/>
    <property type="match status" value="1"/>
</dbReference>
<dbReference type="SMART" id="SM00304">
    <property type="entry name" value="HAMP"/>
    <property type="match status" value="1"/>
</dbReference>
<dbReference type="CDD" id="cd19411">
    <property type="entry name" value="MCP2201-like_sensor"/>
    <property type="match status" value="1"/>
</dbReference>
<comment type="caution">
    <text evidence="8">The sequence shown here is derived from an EMBL/GenBank/DDBJ whole genome shotgun (WGS) entry which is preliminary data.</text>
</comment>
<reference evidence="8 9" key="1">
    <citation type="submission" date="2017-10" db="EMBL/GenBank/DDBJ databases">
        <title>Massilia psychrophilum sp. nov., a novel purple-pigmented bacterium isolated from Tianshan glacier, Xinjiang Municipality, China.</title>
        <authorList>
            <person name="Wang H."/>
        </authorList>
    </citation>
    <scope>NUCLEOTIDE SEQUENCE [LARGE SCALE GENOMIC DNA]</scope>
    <source>
        <strain evidence="8 9">JCM 30813</strain>
    </source>
</reference>
<organism evidence="8 9">
    <name type="scientific">Massilia psychrophila</name>
    <dbReference type="NCBI Taxonomy" id="1603353"/>
    <lineage>
        <taxon>Bacteria</taxon>
        <taxon>Pseudomonadati</taxon>
        <taxon>Pseudomonadota</taxon>
        <taxon>Betaproteobacteria</taxon>
        <taxon>Burkholderiales</taxon>
        <taxon>Oxalobacteraceae</taxon>
        <taxon>Telluria group</taxon>
        <taxon>Massilia</taxon>
    </lineage>
</organism>
<dbReference type="GO" id="GO:0007165">
    <property type="term" value="P:signal transduction"/>
    <property type="evidence" value="ECO:0007669"/>
    <property type="project" value="UniProtKB-KW"/>
</dbReference>
<dbReference type="CDD" id="cd06225">
    <property type="entry name" value="HAMP"/>
    <property type="match status" value="1"/>
</dbReference>
<sequence>MKNMNIGTRLAIGFAVVLSLLVALTAIAVWRMQSASAMTNELVDVKVRNERLIGEWQQVIEVNAARTTAAWLATDAADEKAIEAQMKASSARATQIQDQLVQVLQEPLAKSQLAEVLTHRAAYVAARTKVFKDKAAGELASARQIYSQDMSGKREVYLAALAKLSVGQRKVLDDTNEQISSKYDSGRNLLIALGALAILIGAGFALAITRSITGPIRAAVRVAETVSAGDLTSDIVAGSRDETGQLMTALKTMNDNLVDIVGQVRSGTDTISAASSEIADGNMDLSLRTEEQASSLEETASSMEELTSTVKFNAENARQANQLAISASQVASKGGAVVSEVVATMGSINESSRKIVDIISVIDGIAFQTNILALNAAVEAARAGEQGRGFAVVASEVRNLAQRSAAAAKEIKTLIGDSVDKVEAGSRLVDEAGKTMAEVVASIARVTSIMNDITTASDEQRDGIEQVNRAITQMDTVTQQNAALVEQAAAAAASMQAQSARLSEVVGVFTLNRLAAPPPRTAAAAPARAIARAPVVQLARAAIGSTPAPRKPVVVAKDEWEEF</sequence>
<dbReference type="InterPro" id="IPR047347">
    <property type="entry name" value="YvaQ-like_sensor"/>
</dbReference>
<dbReference type="InterPro" id="IPR004090">
    <property type="entry name" value="Chemotax_Me-accpt_rcpt"/>
</dbReference>
<name>A0A2G8SWL1_9BURK</name>
<evidence type="ECO:0000256" key="1">
    <source>
        <dbReference type="ARBA" id="ARBA00004370"/>
    </source>
</evidence>
<dbReference type="EMBL" id="PDOB01000045">
    <property type="protein sequence ID" value="PIL38170.1"/>
    <property type="molecule type" value="Genomic_DNA"/>
</dbReference>
<evidence type="ECO:0000256" key="3">
    <source>
        <dbReference type="ARBA" id="ARBA00029447"/>
    </source>
</evidence>
<comment type="subcellular location">
    <subcellularLocation>
        <location evidence="1">Membrane</location>
    </subcellularLocation>
</comment>